<feature type="compositionally biased region" description="Basic and acidic residues" evidence="1">
    <location>
        <begin position="1"/>
        <end position="22"/>
    </location>
</feature>
<protein>
    <submittedName>
        <fullName evidence="2">Uncharacterized protein</fullName>
    </submittedName>
</protein>
<organism evidence="2 3">
    <name type="scientific">Glycomyces rutgersensis</name>
    <dbReference type="NCBI Taxonomy" id="58115"/>
    <lineage>
        <taxon>Bacteria</taxon>
        <taxon>Bacillati</taxon>
        <taxon>Actinomycetota</taxon>
        <taxon>Actinomycetes</taxon>
        <taxon>Glycomycetales</taxon>
        <taxon>Glycomycetaceae</taxon>
        <taxon>Glycomyces</taxon>
    </lineage>
</organism>
<evidence type="ECO:0000256" key="1">
    <source>
        <dbReference type="SAM" id="MobiDB-lite"/>
    </source>
</evidence>
<keyword evidence="3" id="KW-1185">Reference proteome</keyword>
<dbReference type="EMBL" id="BAAASX010000004">
    <property type="protein sequence ID" value="GAA2336612.1"/>
    <property type="molecule type" value="Genomic_DNA"/>
</dbReference>
<evidence type="ECO:0000313" key="3">
    <source>
        <dbReference type="Proteomes" id="UP001501584"/>
    </source>
</evidence>
<feature type="region of interest" description="Disordered" evidence="1">
    <location>
        <begin position="1"/>
        <end position="30"/>
    </location>
</feature>
<dbReference type="Proteomes" id="UP001501584">
    <property type="component" value="Unassembled WGS sequence"/>
</dbReference>
<sequence length="73" mass="8129">MVQADHVRQDHESGRDESEHRGRGMAAPPRPCGRFGIALFAIGSLHWIGPSRRVLGQAGVYEPERRRPVIPTC</sequence>
<comment type="caution">
    <text evidence="2">The sequence shown here is derived from an EMBL/GenBank/DDBJ whole genome shotgun (WGS) entry which is preliminary data.</text>
</comment>
<name>A0ABN3FSF2_9ACTN</name>
<evidence type="ECO:0000313" key="2">
    <source>
        <dbReference type="EMBL" id="GAA2336612.1"/>
    </source>
</evidence>
<proteinExistence type="predicted"/>
<accession>A0ABN3FSF2</accession>
<reference evidence="2 3" key="1">
    <citation type="journal article" date="2019" name="Int. J. Syst. Evol. Microbiol.">
        <title>The Global Catalogue of Microorganisms (GCM) 10K type strain sequencing project: providing services to taxonomists for standard genome sequencing and annotation.</title>
        <authorList>
            <consortium name="The Broad Institute Genomics Platform"/>
            <consortium name="The Broad Institute Genome Sequencing Center for Infectious Disease"/>
            <person name="Wu L."/>
            <person name="Ma J."/>
        </authorList>
    </citation>
    <scope>NUCLEOTIDE SEQUENCE [LARGE SCALE GENOMIC DNA]</scope>
    <source>
        <strain evidence="2 3">JCM 6238</strain>
    </source>
</reference>
<gene>
    <name evidence="2" type="ORF">GCM10010403_30980</name>
</gene>